<dbReference type="RefSeq" id="WP_284482738.1">
    <property type="nucleotide sequence ID" value="NZ_JASNJD010000020.1"/>
</dbReference>
<proteinExistence type="predicted"/>
<dbReference type="EMBL" id="JASNJD010000020">
    <property type="protein sequence ID" value="MDK3019967.1"/>
    <property type="molecule type" value="Genomic_DNA"/>
</dbReference>
<organism evidence="2 3">
    <name type="scientific">Pseudodonghicola flavimaris</name>
    <dbReference type="NCBI Taxonomy" id="3050036"/>
    <lineage>
        <taxon>Bacteria</taxon>
        <taxon>Pseudomonadati</taxon>
        <taxon>Pseudomonadota</taxon>
        <taxon>Alphaproteobacteria</taxon>
        <taxon>Rhodobacterales</taxon>
        <taxon>Paracoccaceae</taxon>
        <taxon>Pseudodonghicola</taxon>
    </lineage>
</organism>
<evidence type="ECO:0000313" key="2">
    <source>
        <dbReference type="EMBL" id="MDK3019967.1"/>
    </source>
</evidence>
<keyword evidence="1" id="KW-0732">Signal</keyword>
<comment type="caution">
    <text evidence="2">The sequence shown here is derived from an EMBL/GenBank/DDBJ whole genome shotgun (WGS) entry which is preliminary data.</text>
</comment>
<reference evidence="2 3" key="1">
    <citation type="submission" date="2023-05" db="EMBL/GenBank/DDBJ databases">
        <title>Pseudodonghicola sp. nov.</title>
        <authorList>
            <person name="Huang J."/>
        </authorList>
    </citation>
    <scope>NUCLEOTIDE SEQUENCE [LARGE SCALE GENOMIC DNA]</scope>
    <source>
        <strain evidence="2 3">IC7</strain>
    </source>
</reference>
<evidence type="ECO:0000256" key="1">
    <source>
        <dbReference type="SAM" id="SignalP"/>
    </source>
</evidence>
<gene>
    <name evidence="2" type="ORF">QO033_19980</name>
</gene>
<evidence type="ECO:0000313" key="3">
    <source>
        <dbReference type="Proteomes" id="UP001243757"/>
    </source>
</evidence>
<feature type="chain" id="PRO_5046000711" description="DUF4157 domain-containing protein" evidence="1">
    <location>
        <begin position="20"/>
        <end position="229"/>
    </location>
</feature>
<keyword evidence="3" id="KW-1185">Reference proteome</keyword>
<feature type="signal peptide" evidence="1">
    <location>
        <begin position="1"/>
        <end position="19"/>
    </location>
</feature>
<sequence>MRLALAVLTLALLGLATCGRPLTDHEMAFAETLQGRAMDLDRVRLVRGAPLGSITFHRKPRPRVTCGERILPPATDEIVTAKPAAVTLFNRILFTRDWYLADYLPHYPQRLYLSEAMLFAHEMTHVWQWQNRARTGYSPLRAAAEHRGTDDPYLFDLTSAPAFLDFGYEQQGAIMEEYVCCRSLAPQAARTRRLHRMLSEALPLAPLPRRRESDVVLPWRGVTLAGICD</sequence>
<evidence type="ECO:0008006" key="4">
    <source>
        <dbReference type="Google" id="ProtNLM"/>
    </source>
</evidence>
<accession>A0ABT7F5U1</accession>
<dbReference type="Proteomes" id="UP001243757">
    <property type="component" value="Unassembled WGS sequence"/>
</dbReference>
<name>A0ABT7F5U1_9RHOB</name>
<protein>
    <recommendedName>
        <fullName evidence="4">DUF4157 domain-containing protein</fullName>
    </recommendedName>
</protein>